<feature type="domain" description="Major facilitator superfamily (MFS) profile" evidence="7">
    <location>
        <begin position="21"/>
        <end position="471"/>
    </location>
</feature>
<sequence length="476" mass="52761">MVESTQTNGETVKQNKHRGTIMSCIALSIVWTMLTSMFMPNMPFILRSYKEHLDESVITTYTAIITAVFFIGQTFGGIMWGMLADRIGRKPALILTLMMNVICNTVFGFCDSVKMAMVIRFFTGLLDGTIPVCKTIQTEVSTPETIGFVSSLFFVGGAIGGIIGPTLGGFLSKEENIPALIRLFPILKRFPYATPLVICAILFILVIIVVLIWTEETLPRKKRVHSSKLGFRDSFIRSVSSPLLAEDLEMSVPTEKSTSPLWECLRTKDAILIMTAYALISLVSFSFLTIFSVAITSPIPHYGMSLDSEQASLLSSIASPFQLMLPLLIPYLDKLILYRTIFGISMLISSIMPLLYPLLCETIHLPTAVMFFFATCFTIVNLFSMMLMMNAIMVLSANIAYHEVRGAIMGISETIACVTRCIGPVLFSLLCSWTLKQPHGVIVNPYLTFIILGIIGLLTTTLAFWISPETNVAKHR</sequence>
<dbReference type="PROSITE" id="PS50850">
    <property type="entry name" value="MFS"/>
    <property type="match status" value="1"/>
</dbReference>
<dbReference type="InterPro" id="IPR011701">
    <property type="entry name" value="MFS"/>
</dbReference>
<accession>A0A196SC24</accession>
<keyword evidence="2" id="KW-0813">Transport</keyword>
<comment type="subcellular location">
    <subcellularLocation>
        <location evidence="1">Membrane</location>
        <topology evidence="1">Multi-pass membrane protein</topology>
    </subcellularLocation>
</comment>
<proteinExistence type="predicted"/>
<feature type="transmembrane region" description="Helical" evidence="6">
    <location>
        <begin position="368"/>
        <end position="395"/>
    </location>
</feature>
<dbReference type="Proteomes" id="UP000078348">
    <property type="component" value="Unassembled WGS sequence"/>
</dbReference>
<name>A0A196SC24_BLAHN</name>
<dbReference type="Pfam" id="PF07690">
    <property type="entry name" value="MFS_1"/>
    <property type="match status" value="1"/>
</dbReference>
<evidence type="ECO:0000256" key="5">
    <source>
        <dbReference type="ARBA" id="ARBA00023136"/>
    </source>
</evidence>
<dbReference type="Gene3D" id="1.20.1250.20">
    <property type="entry name" value="MFS general substrate transporter like domains"/>
    <property type="match status" value="1"/>
</dbReference>
<evidence type="ECO:0000256" key="6">
    <source>
        <dbReference type="SAM" id="Phobius"/>
    </source>
</evidence>
<dbReference type="InterPro" id="IPR036259">
    <property type="entry name" value="MFS_trans_sf"/>
</dbReference>
<dbReference type="EMBL" id="LXWW01000230">
    <property type="protein sequence ID" value="OAO14600.1"/>
    <property type="molecule type" value="Genomic_DNA"/>
</dbReference>
<gene>
    <name evidence="8" type="ORF">AV274_3706</name>
</gene>
<dbReference type="GO" id="GO:0016020">
    <property type="term" value="C:membrane"/>
    <property type="evidence" value="ECO:0007669"/>
    <property type="project" value="UniProtKB-SubCell"/>
</dbReference>
<reference evidence="8 9" key="1">
    <citation type="submission" date="2016-05" db="EMBL/GenBank/DDBJ databases">
        <title>Nuclear genome of Blastocystis sp. subtype 1 NandII.</title>
        <authorList>
            <person name="Gentekaki E."/>
            <person name="Curtis B."/>
            <person name="Stairs C."/>
            <person name="Eme L."/>
            <person name="Herman E."/>
            <person name="Klimes V."/>
            <person name="Arias M.C."/>
            <person name="Elias M."/>
            <person name="Hilliou F."/>
            <person name="Klute M."/>
            <person name="Malik S.-B."/>
            <person name="Pightling A."/>
            <person name="Rachubinski R."/>
            <person name="Salas D."/>
            <person name="Schlacht A."/>
            <person name="Suga H."/>
            <person name="Archibald J."/>
            <person name="Ball S.G."/>
            <person name="Clark G."/>
            <person name="Dacks J."/>
            <person name="Van Der Giezen M."/>
            <person name="Tsaousis A."/>
            <person name="Roger A."/>
        </authorList>
    </citation>
    <scope>NUCLEOTIDE SEQUENCE [LARGE SCALE GENOMIC DNA]</scope>
    <source>
        <strain evidence="9">ATCC 50177 / NandII</strain>
    </source>
</reference>
<evidence type="ECO:0000256" key="2">
    <source>
        <dbReference type="ARBA" id="ARBA00022448"/>
    </source>
</evidence>
<dbReference type="PANTHER" id="PTHR23504">
    <property type="entry name" value="MAJOR FACILITATOR SUPERFAMILY DOMAIN-CONTAINING PROTEIN 10"/>
    <property type="match status" value="1"/>
</dbReference>
<dbReference type="PANTHER" id="PTHR23504:SF15">
    <property type="entry name" value="MAJOR FACILITATOR SUPERFAMILY (MFS) PROFILE DOMAIN-CONTAINING PROTEIN"/>
    <property type="match status" value="1"/>
</dbReference>
<dbReference type="SUPFAM" id="SSF103473">
    <property type="entry name" value="MFS general substrate transporter"/>
    <property type="match status" value="1"/>
</dbReference>
<dbReference type="GO" id="GO:0022857">
    <property type="term" value="F:transmembrane transporter activity"/>
    <property type="evidence" value="ECO:0007669"/>
    <property type="project" value="InterPro"/>
</dbReference>
<feature type="transmembrane region" description="Helical" evidence="6">
    <location>
        <begin position="336"/>
        <end position="356"/>
    </location>
</feature>
<feature type="transmembrane region" description="Helical" evidence="6">
    <location>
        <begin position="415"/>
        <end position="435"/>
    </location>
</feature>
<evidence type="ECO:0000313" key="8">
    <source>
        <dbReference type="EMBL" id="OAO14600.1"/>
    </source>
</evidence>
<feature type="transmembrane region" description="Helical" evidence="6">
    <location>
        <begin position="145"/>
        <end position="172"/>
    </location>
</feature>
<feature type="transmembrane region" description="Helical" evidence="6">
    <location>
        <begin position="276"/>
        <end position="299"/>
    </location>
</feature>
<feature type="transmembrane region" description="Helical" evidence="6">
    <location>
        <begin position="447"/>
        <end position="466"/>
    </location>
</feature>
<keyword evidence="3 6" id="KW-0812">Transmembrane</keyword>
<keyword evidence="5 6" id="KW-0472">Membrane</keyword>
<evidence type="ECO:0000259" key="7">
    <source>
        <dbReference type="PROSITE" id="PS50850"/>
    </source>
</evidence>
<evidence type="ECO:0000313" key="9">
    <source>
        <dbReference type="Proteomes" id="UP000078348"/>
    </source>
</evidence>
<evidence type="ECO:0000256" key="3">
    <source>
        <dbReference type="ARBA" id="ARBA00022692"/>
    </source>
</evidence>
<keyword evidence="9" id="KW-1185">Reference proteome</keyword>
<organism evidence="8 9">
    <name type="scientific">Blastocystis sp. subtype 1 (strain ATCC 50177 / NandII)</name>
    <dbReference type="NCBI Taxonomy" id="478820"/>
    <lineage>
        <taxon>Eukaryota</taxon>
        <taxon>Sar</taxon>
        <taxon>Stramenopiles</taxon>
        <taxon>Bigyra</taxon>
        <taxon>Opalozoa</taxon>
        <taxon>Opalinata</taxon>
        <taxon>Blastocystidae</taxon>
        <taxon>Blastocystis</taxon>
    </lineage>
</organism>
<keyword evidence="4 6" id="KW-1133">Transmembrane helix</keyword>
<feature type="transmembrane region" description="Helical" evidence="6">
    <location>
        <begin position="192"/>
        <end position="213"/>
    </location>
</feature>
<dbReference type="AlphaFoldDB" id="A0A196SC24"/>
<feature type="transmembrane region" description="Helical" evidence="6">
    <location>
        <begin position="20"/>
        <end position="38"/>
    </location>
</feature>
<dbReference type="OrthoDB" id="4139357at2759"/>
<feature type="transmembrane region" description="Helical" evidence="6">
    <location>
        <begin position="58"/>
        <end position="80"/>
    </location>
</feature>
<evidence type="ECO:0000256" key="1">
    <source>
        <dbReference type="ARBA" id="ARBA00004141"/>
    </source>
</evidence>
<comment type="caution">
    <text evidence="8">The sequence shown here is derived from an EMBL/GenBank/DDBJ whole genome shotgun (WGS) entry which is preliminary data.</text>
</comment>
<dbReference type="InterPro" id="IPR020846">
    <property type="entry name" value="MFS_dom"/>
</dbReference>
<evidence type="ECO:0000256" key="4">
    <source>
        <dbReference type="ARBA" id="ARBA00022989"/>
    </source>
</evidence>
<protein>
    <submittedName>
        <fullName evidence="8">Zinc induced facilitator-like 2 protein</fullName>
    </submittedName>
</protein>
<dbReference type="STRING" id="478820.A0A196SC24"/>